<dbReference type="GO" id="GO:0005811">
    <property type="term" value="C:lipid droplet"/>
    <property type="evidence" value="ECO:0007669"/>
    <property type="project" value="TreeGrafter"/>
</dbReference>
<proteinExistence type="predicted"/>
<comment type="caution">
    <text evidence="1">The sequence shown here is derived from an EMBL/GenBank/DDBJ whole genome shotgun (WGS) entry which is preliminary data.</text>
</comment>
<dbReference type="InterPro" id="IPR051276">
    <property type="entry name" value="Saccharopine_DH-like_oxidrdct"/>
</dbReference>
<name>A0A813K4A4_POLGL</name>
<sequence>MAEVNDDGAVPASHALPIPAPEVSERAAQRKYFSSDMMARYEPLAQAVTKVEAEADDEAFALLEEHWDRFMDFSWCTQWEGKKFDIVFYGASGYSGYLMMEYLKRYVLKPGREAFTFALAGRSATKVAEMRDREFAGTPWEDTPVLSASFDDVVSIIDLVKSARVVVNVAGPYMLTEGEVLVDACIWCKTDYVDVSMEVPWSLRVNELHRYALEAGVMIVPSAGGSAYSDLGVFLLAKKLREDFGEATRSAVCYCAGGGHVSGASGGTMRTRAALGSAMKSSSPDAVRAMADPYAMGGFIPLVDRNGVKEVDIQMGTGFVTPKPRVEDHDSHMAMVSEDTKLGVWRAPHVNSFFDTRTVRRSNMLQADLGNQPYGATLNFMEYAMLPPERVARAKQALKEGRIGEAKPMGHYGMSLEEEQALQRIEGKDFPEGEGPNVDDLSDAWTGFFLHAESTSGDQVRCSFLGADGYFETSRIAVETALTLCLDREKLQFRGGVLTPSVAGGTCLVERLLSTGVKFKMGGWFESSELAPPKVFEDT</sequence>
<dbReference type="AlphaFoldDB" id="A0A813K4A4"/>
<gene>
    <name evidence="1" type="ORF">PGLA2088_LOCUS28868</name>
</gene>
<dbReference type="GO" id="GO:0005886">
    <property type="term" value="C:plasma membrane"/>
    <property type="evidence" value="ECO:0007669"/>
    <property type="project" value="TreeGrafter"/>
</dbReference>
<protein>
    <recommendedName>
        <fullName evidence="3">Saccharopine dehydrogenase NADP binding domain-containing protein</fullName>
    </recommendedName>
</protein>
<dbReference type="SUPFAM" id="SSF51735">
    <property type="entry name" value="NAD(P)-binding Rossmann-fold domains"/>
    <property type="match status" value="1"/>
</dbReference>
<dbReference type="Gene3D" id="3.40.50.720">
    <property type="entry name" value="NAD(P)-binding Rossmann-like Domain"/>
    <property type="match status" value="1"/>
</dbReference>
<dbReference type="InterPro" id="IPR036291">
    <property type="entry name" value="NAD(P)-bd_dom_sf"/>
</dbReference>
<dbReference type="PANTHER" id="PTHR12286:SF5">
    <property type="entry name" value="SACCHAROPINE DEHYDROGENASE-LIKE OXIDOREDUCTASE"/>
    <property type="match status" value="1"/>
</dbReference>
<dbReference type="EMBL" id="CAJNNW010028055">
    <property type="protein sequence ID" value="CAE8694456.1"/>
    <property type="molecule type" value="Genomic_DNA"/>
</dbReference>
<evidence type="ECO:0000313" key="1">
    <source>
        <dbReference type="EMBL" id="CAE8694456.1"/>
    </source>
</evidence>
<dbReference type="GO" id="GO:0005739">
    <property type="term" value="C:mitochondrion"/>
    <property type="evidence" value="ECO:0007669"/>
    <property type="project" value="TreeGrafter"/>
</dbReference>
<dbReference type="PANTHER" id="PTHR12286">
    <property type="entry name" value="SACCHAROPINE DEHYDROGENASE-LIKE OXIDOREDUCTASE"/>
    <property type="match status" value="1"/>
</dbReference>
<evidence type="ECO:0000313" key="2">
    <source>
        <dbReference type="Proteomes" id="UP000626109"/>
    </source>
</evidence>
<dbReference type="Proteomes" id="UP000626109">
    <property type="component" value="Unassembled WGS sequence"/>
</dbReference>
<dbReference type="GO" id="GO:0009247">
    <property type="term" value="P:glycolipid biosynthetic process"/>
    <property type="evidence" value="ECO:0007669"/>
    <property type="project" value="TreeGrafter"/>
</dbReference>
<organism evidence="1 2">
    <name type="scientific">Polarella glacialis</name>
    <name type="common">Dinoflagellate</name>
    <dbReference type="NCBI Taxonomy" id="89957"/>
    <lineage>
        <taxon>Eukaryota</taxon>
        <taxon>Sar</taxon>
        <taxon>Alveolata</taxon>
        <taxon>Dinophyceae</taxon>
        <taxon>Suessiales</taxon>
        <taxon>Suessiaceae</taxon>
        <taxon>Polarella</taxon>
    </lineage>
</organism>
<accession>A0A813K4A4</accession>
<reference evidence="1" key="1">
    <citation type="submission" date="2021-02" db="EMBL/GenBank/DDBJ databases">
        <authorList>
            <person name="Dougan E. K."/>
            <person name="Rhodes N."/>
            <person name="Thang M."/>
            <person name="Chan C."/>
        </authorList>
    </citation>
    <scope>NUCLEOTIDE SEQUENCE</scope>
</reference>
<evidence type="ECO:0008006" key="3">
    <source>
        <dbReference type="Google" id="ProtNLM"/>
    </source>
</evidence>